<dbReference type="Gene3D" id="2.40.30.10">
    <property type="entry name" value="Translation factors"/>
    <property type="match status" value="1"/>
</dbReference>
<dbReference type="InterPro" id="IPR039261">
    <property type="entry name" value="FNR_nucleotide-bd"/>
</dbReference>
<evidence type="ECO:0000313" key="4">
    <source>
        <dbReference type="Proteomes" id="UP001170717"/>
    </source>
</evidence>
<dbReference type="InterPro" id="IPR013113">
    <property type="entry name" value="SIP_FAD-bd"/>
</dbReference>
<reference evidence="3" key="1">
    <citation type="submission" date="2023-07" db="EMBL/GenBank/DDBJ databases">
        <title>Genome content predicts the carbon catabolic preferences of heterotrophic bacteria.</title>
        <authorList>
            <person name="Gralka M."/>
        </authorList>
    </citation>
    <scope>NUCLEOTIDE SEQUENCE</scope>
    <source>
        <strain evidence="3">F2M12</strain>
    </source>
</reference>
<protein>
    <submittedName>
        <fullName evidence="3">Siderophore-interacting protein</fullName>
    </submittedName>
</protein>
<dbReference type="InterPro" id="IPR039374">
    <property type="entry name" value="SIP_fam"/>
</dbReference>
<evidence type="ECO:0000313" key="3">
    <source>
        <dbReference type="EMBL" id="MDO6576896.1"/>
    </source>
</evidence>
<proteinExistence type="inferred from homology"/>
<dbReference type="InterPro" id="IPR007037">
    <property type="entry name" value="SIP_rossman_dom"/>
</dbReference>
<comment type="caution">
    <text evidence="3">The sequence shown here is derived from an EMBL/GenBank/DDBJ whole genome shotgun (WGS) entry which is preliminary data.</text>
</comment>
<dbReference type="RefSeq" id="WP_061998034.1">
    <property type="nucleotide sequence ID" value="NZ_CAXIBE010000011.1"/>
</dbReference>
<dbReference type="GO" id="GO:0016491">
    <property type="term" value="F:oxidoreductase activity"/>
    <property type="evidence" value="ECO:0007669"/>
    <property type="project" value="InterPro"/>
</dbReference>
<organism evidence="3 4">
    <name type="scientific">Alteromonas stellipolaris</name>
    <dbReference type="NCBI Taxonomy" id="233316"/>
    <lineage>
        <taxon>Bacteria</taxon>
        <taxon>Pseudomonadati</taxon>
        <taxon>Pseudomonadota</taxon>
        <taxon>Gammaproteobacteria</taxon>
        <taxon>Alteromonadales</taxon>
        <taxon>Alteromonadaceae</taxon>
        <taxon>Alteromonas/Salinimonas group</taxon>
        <taxon>Alteromonas</taxon>
    </lineage>
</organism>
<dbReference type="CDD" id="cd06193">
    <property type="entry name" value="siderophore_interacting"/>
    <property type="match status" value="1"/>
</dbReference>
<dbReference type="PROSITE" id="PS51384">
    <property type="entry name" value="FAD_FR"/>
    <property type="match status" value="1"/>
</dbReference>
<name>A0AAW7Z1R2_9ALTE</name>
<evidence type="ECO:0000256" key="1">
    <source>
        <dbReference type="ARBA" id="ARBA00035644"/>
    </source>
</evidence>
<accession>A0AAW7Z1R2</accession>
<dbReference type="SUPFAM" id="SSF63380">
    <property type="entry name" value="Riboflavin synthase domain-like"/>
    <property type="match status" value="1"/>
</dbReference>
<dbReference type="GeneID" id="83259952"/>
<dbReference type="Proteomes" id="UP001170717">
    <property type="component" value="Unassembled WGS sequence"/>
</dbReference>
<dbReference type="Gene3D" id="3.40.50.80">
    <property type="entry name" value="Nucleotide-binding domain of ferredoxin-NADP reductase (FNR) module"/>
    <property type="match status" value="1"/>
</dbReference>
<dbReference type="PANTHER" id="PTHR30157">
    <property type="entry name" value="FERRIC REDUCTASE, NADPH-DEPENDENT"/>
    <property type="match status" value="1"/>
</dbReference>
<dbReference type="Pfam" id="PF04954">
    <property type="entry name" value="SIP"/>
    <property type="match status" value="1"/>
</dbReference>
<evidence type="ECO:0000259" key="2">
    <source>
        <dbReference type="PROSITE" id="PS51384"/>
    </source>
</evidence>
<dbReference type="InterPro" id="IPR017938">
    <property type="entry name" value="Riboflavin_synthase-like_b-brl"/>
</dbReference>
<sequence length="259" mass="28844">MSKPAPRVVEVIDSFRVTPNMQRIVLGGPTLEDFPETRPGAYVKLLFDLNGNPIVKPAKDSPVAMRTYTINSFDRQKAQMTIDMVVHVKDGVTGPAAAWALSAKEGDKLTIAGPGSSKALAEDYEWVLFAGDMTALPSIRNYLQALPSHTKGIAVIAIEHELDATVLEKPEGVSIQWVSKKEATLSDALQRTNWPQGTPAVWVACEFSQMRKIRSWLKDEKQVPHSQVYISSYWREGRSEDQHKIDKRQDVEAFAKQLA</sequence>
<dbReference type="PANTHER" id="PTHR30157:SF0">
    <property type="entry name" value="NADPH-DEPENDENT FERRIC-CHELATE REDUCTASE"/>
    <property type="match status" value="1"/>
</dbReference>
<dbReference type="EMBL" id="JAUOQI010000003">
    <property type="protein sequence ID" value="MDO6576896.1"/>
    <property type="molecule type" value="Genomic_DNA"/>
</dbReference>
<comment type="similarity">
    <text evidence="1">Belongs to the SIP oxidoreductase family.</text>
</comment>
<dbReference type="InterPro" id="IPR017927">
    <property type="entry name" value="FAD-bd_FR_type"/>
</dbReference>
<gene>
    <name evidence="3" type="ORF">Q4527_05800</name>
</gene>
<dbReference type="AlphaFoldDB" id="A0AAW7Z1R2"/>
<feature type="domain" description="FAD-binding FR-type" evidence="2">
    <location>
        <begin position="4"/>
        <end position="121"/>
    </location>
</feature>
<dbReference type="Pfam" id="PF08021">
    <property type="entry name" value="FAD_binding_9"/>
    <property type="match status" value="1"/>
</dbReference>